<dbReference type="Pfam" id="PF19580">
    <property type="entry name" value="Exo_endo_phos_3"/>
    <property type="match status" value="1"/>
</dbReference>
<reference evidence="4 5" key="1">
    <citation type="submission" date="2020-08" db="EMBL/GenBank/DDBJ databases">
        <title>Sequencing the genomes of 1000 actinobacteria strains.</title>
        <authorList>
            <person name="Klenk H.-P."/>
        </authorList>
    </citation>
    <scope>NUCLEOTIDE SEQUENCE [LARGE SCALE GENOMIC DNA]</scope>
    <source>
        <strain evidence="4 5">DSM 105369</strain>
    </source>
</reference>
<feature type="domain" description="LTD" evidence="3">
    <location>
        <begin position="30"/>
        <end position="152"/>
    </location>
</feature>
<dbReference type="Proteomes" id="UP000559182">
    <property type="component" value="Unassembled WGS sequence"/>
</dbReference>
<dbReference type="PANTHER" id="PTHR42834:SF1">
    <property type="entry name" value="ENDONUCLEASE_EXONUCLEASE_PHOSPHATASE FAMILY PROTEIN (AFU_ORTHOLOGUE AFUA_3G09210)"/>
    <property type="match status" value="1"/>
</dbReference>
<evidence type="ECO:0000256" key="2">
    <source>
        <dbReference type="SAM" id="SignalP"/>
    </source>
</evidence>
<feature type="region of interest" description="Disordered" evidence="1">
    <location>
        <begin position="165"/>
        <end position="225"/>
    </location>
</feature>
<dbReference type="InterPro" id="IPR006311">
    <property type="entry name" value="TAT_signal"/>
</dbReference>
<dbReference type="Pfam" id="PF00932">
    <property type="entry name" value="LTD"/>
    <property type="match status" value="1"/>
</dbReference>
<dbReference type="PROSITE" id="PS51318">
    <property type="entry name" value="TAT"/>
    <property type="match status" value="1"/>
</dbReference>
<feature type="signal peptide" evidence="2">
    <location>
        <begin position="1"/>
        <end position="35"/>
    </location>
</feature>
<feature type="chain" id="PRO_5032523328" description="LTD domain-containing protein" evidence="2">
    <location>
        <begin position="36"/>
        <end position="797"/>
    </location>
</feature>
<keyword evidence="5" id="KW-1185">Reference proteome</keyword>
<gene>
    <name evidence="4" type="ORF">FHU39_002193</name>
</gene>
<sequence>MPQRHTRVRFVTLLATSALAVGGSVSLAAAPAAHAASTSVLISAVYGGGGNSGAPYQNDYIELYNTSSSTVDLSNWTLTYYSAAGNSGGTTTLTGKSIAAGGHFLIQEAAGSGTAAALPTPDATGTINMSASNGSVVLRNDAATVDTIGFGAVTSSYVEGTAAPAMSNTTADSRTTGCTDTDSNGTDFVNADPNPLNSTAALGVCGTTGNTPPPPTGTPSSIEEIQGTGFQSPLVGEQVKDVTGIVTAKNGSAGFWIESATPDNDPRTSEGLYVYGGAGSVQVGDAVTVAGKVSEYRPGGVDNGNMTTTELGSPNIQVTSTGNALPAPIVIGSKGHVPPAQVVEAGDPGNVETAGLTLDPTTSALDFWESLEGMRIQENNAKAVGPTETSYGETPIVPANTKHVTWTPDGGVLYKNYDTPNAMRLILSDALLPANSIAPANTGDTYQGATVGVLDYNFGNYYLMATQAGALQRGSTTRDVAKPAKKKQAAVATFNVENLAPTDPQTKFDRLAGQIVTNLAAPDVVALEEIQDNNGATDDGTVDSTQTTDKLIAAIKAAGGPSYQAVWINPVNDQDGGQPGGNIRSVFIYRSDRGMTFVNKPGGTSTNSVAVTGKGKWASINYSPGRIDPTNTAWDDSRKPLVGEFLWWGKPLFIVANHFDSKGGDDPLMGRYQPPQRSSEVQRHAQATLVRGFVDQLLKANKHANIVVLGDLNDFNFSETANIVKGHGKTAMTDLIDTLPANERYTYDYEGNSQVLDQILLSGALTKKFDYQVVHTNSQFYDQDSDHDPQLVKLAVH</sequence>
<dbReference type="InterPro" id="IPR001322">
    <property type="entry name" value="Lamin_tail_dom"/>
</dbReference>
<dbReference type="GO" id="GO:0003824">
    <property type="term" value="F:catalytic activity"/>
    <property type="evidence" value="ECO:0007669"/>
    <property type="project" value="InterPro"/>
</dbReference>
<feature type="compositionally biased region" description="Polar residues" evidence="1">
    <location>
        <begin position="166"/>
        <end position="187"/>
    </location>
</feature>
<dbReference type="PANTHER" id="PTHR42834">
    <property type="entry name" value="ENDONUCLEASE/EXONUCLEASE/PHOSPHATASE FAMILY PROTEIN (AFU_ORTHOLOGUE AFUA_3G09210)"/>
    <property type="match status" value="1"/>
</dbReference>
<evidence type="ECO:0000259" key="3">
    <source>
        <dbReference type="PROSITE" id="PS51841"/>
    </source>
</evidence>
<dbReference type="InterPro" id="IPR036691">
    <property type="entry name" value="Endo/exonu/phosph_ase_sf"/>
</dbReference>
<dbReference type="InterPro" id="IPR036415">
    <property type="entry name" value="Lamin_tail_dom_sf"/>
</dbReference>
<dbReference type="InterPro" id="IPR005135">
    <property type="entry name" value="Endo/exonuclease/phosphatase"/>
</dbReference>
<evidence type="ECO:0000313" key="5">
    <source>
        <dbReference type="Proteomes" id="UP000559182"/>
    </source>
</evidence>
<accession>A0A839N612</accession>
<dbReference type="CDD" id="cd04486">
    <property type="entry name" value="YhcR_OBF_like"/>
    <property type="match status" value="1"/>
</dbReference>
<organism evidence="4 5">
    <name type="scientific">Flexivirga oryzae</name>
    <dbReference type="NCBI Taxonomy" id="1794944"/>
    <lineage>
        <taxon>Bacteria</taxon>
        <taxon>Bacillati</taxon>
        <taxon>Actinomycetota</taxon>
        <taxon>Actinomycetes</taxon>
        <taxon>Micrococcales</taxon>
        <taxon>Dermacoccaceae</taxon>
        <taxon>Flexivirga</taxon>
    </lineage>
</organism>
<comment type="caution">
    <text evidence="4">The sequence shown here is derived from an EMBL/GenBank/DDBJ whole genome shotgun (WGS) entry which is preliminary data.</text>
</comment>
<dbReference type="EMBL" id="JACHVQ010000001">
    <property type="protein sequence ID" value="MBB2892209.1"/>
    <property type="molecule type" value="Genomic_DNA"/>
</dbReference>
<protein>
    <recommendedName>
        <fullName evidence="3">LTD domain-containing protein</fullName>
    </recommendedName>
</protein>
<name>A0A839N612_9MICO</name>
<dbReference type="Gene3D" id="2.60.40.1260">
    <property type="entry name" value="Lamin Tail domain"/>
    <property type="match status" value="1"/>
</dbReference>
<proteinExistence type="predicted"/>
<dbReference type="Gene3D" id="3.60.10.10">
    <property type="entry name" value="Endonuclease/exonuclease/phosphatase"/>
    <property type="match status" value="1"/>
</dbReference>
<evidence type="ECO:0000313" key="4">
    <source>
        <dbReference type="EMBL" id="MBB2892209.1"/>
    </source>
</evidence>
<evidence type="ECO:0000256" key="1">
    <source>
        <dbReference type="SAM" id="MobiDB-lite"/>
    </source>
</evidence>
<dbReference type="SUPFAM" id="SSF56219">
    <property type="entry name" value="DNase I-like"/>
    <property type="match status" value="1"/>
</dbReference>
<dbReference type="RefSeq" id="WP_183320355.1">
    <property type="nucleotide sequence ID" value="NZ_JACHVQ010000001.1"/>
</dbReference>
<keyword evidence="2" id="KW-0732">Signal</keyword>
<dbReference type="AlphaFoldDB" id="A0A839N612"/>
<dbReference type="PROSITE" id="PS51841">
    <property type="entry name" value="LTD"/>
    <property type="match status" value="1"/>
</dbReference>
<dbReference type="SUPFAM" id="SSF74853">
    <property type="entry name" value="Lamin A/C globular tail domain"/>
    <property type="match status" value="1"/>
</dbReference>